<comment type="caution">
    <text evidence="2">The sequence shown here is derived from an EMBL/GenBank/DDBJ whole genome shotgun (WGS) entry which is preliminary data.</text>
</comment>
<dbReference type="STRING" id="1121485.GCA_000426485_00325"/>
<feature type="transmembrane region" description="Helical" evidence="1">
    <location>
        <begin position="124"/>
        <end position="147"/>
    </location>
</feature>
<keyword evidence="1" id="KW-0812">Transmembrane</keyword>
<feature type="transmembrane region" description="Helical" evidence="1">
    <location>
        <begin position="226"/>
        <end position="246"/>
    </location>
</feature>
<keyword evidence="1" id="KW-0472">Membrane</keyword>
<keyword evidence="1" id="KW-1133">Transmembrane helix</keyword>
<evidence type="ECO:0000256" key="1">
    <source>
        <dbReference type="SAM" id="Phobius"/>
    </source>
</evidence>
<proteinExistence type="predicted"/>
<feature type="transmembrane region" description="Helical" evidence="1">
    <location>
        <begin position="159"/>
        <end position="179"/>
    </location>
</feature>
<feature type="transmembrane region" description="Helical" evidence="1">
    <location>
        <begin position="258"/>
        <end position="284"/>
    </location>
</feature>
<dbReference type="InterPro" id="IPR025367">
    <property type="entry name" value="DUF4271"/>
</dbReference>
<gene>
    <name evidence="2" type="ORF">E2605_03420</name>
</gene>
<evidence type="ECO:0000313" key="3">
    <source>
        <dbReference type="Proteomes" id="UP000297861"/>
    </source>
</evidence>
<dbReference type="EMBL" id="SOML01000001">
    <property type="protein sequence ID" value="TFD99138.1"/>
    <property type="molecule type" value="Genomic_DNA"/>
</dbReference>
<dbReference type="Proteomes" id="UP000297861">
    <property type="component" value="Unassembled WGS sequence"/>
</dbReference>
<feature type="transmembrane region" description="Helical" evidence="1">
    <location>
        <begin position="200"/>
        <end position="220"/>
    </location>
</feature>
<organism evidence="2 3">
    <name type="scientific">Dysgonomonas capnocytophagoides</name>
    <dbReference type="NCBI Taxonomy" id="45254"/>
    <lineage>
        <taxon>Bacteria</taxon>
        <taxon>Pseudomonadati</taxon>
        <taxon>Bacteroidota</taxon>
        <taxon>Bacteroidia</taxon>
        <taxon>Bacteroidales</taxon>
        <taxon>Dysgonomonadaceae</taxon>
        <taxon>Dysgonomonas</taxon>
    </lineage>
</organism>
<dbReference type="Pfam" id="PF14093">
    <property type="entry name" value="DUF4271"/>
    <property type="match status" value="1"/>
</dbReference>
<dbReference type="OrthoDB" id="996045at2"/>
<reference evidence="2 3" key="1">
    <citation type="submission" date="2019-03" db="EMBL/GenBank/DDBJ databases">
        <title>San Antonio Military Medical Center submission to MRSN (WRAIR), pending publication.</title>
        <authorList>
            <person name="Blyth D.M."/>
            <person name="Mccarthy S.L."/>
            <person name="Schall S.E."/>
            <person name="Stam J.A."/>
            <person name="Ong A.C."/>
            <person name="Mcgann P.T."/>
        </authorList>
    </citation>
    <scope>NUCLEOTIDE SEQUENCE [LARGE SCALE GENOMIC DNA]</scope>
    <source>
        <strain evidence="2 3">MRSN571793</strain>
    </source>
</reference>
<accession>A0A4Y8LAR1</accession>
<name>A0A4Y8LAR1_9BACT</name>
<feature type="transmembrane region" description="Helical" evidence="1">
    <location>
        <begin position="76"/>
        <end position="92"/>
    </location>
</feature>
<keyword evidence="3" id="KW-1185">Reference proteome</keyword>
<sequence>MEPDVNTYYVIDSLAISQSRKDSADYYSLFKMEKDTSMYFSEHKIQSLKQTKVVQANSVEGHDGVKKAFTLENEDGVLILLLVCFLFFTRIYKGGITFFKENTRLLFSNRENLSLYSETTIREFWFNFILLFQNVLLTSIILFDLFLESDKYPLPKDSFVTILVFMTTLALFISGKLIFYRFVGYIFNIKEYMKIWIRTYIIVLEMMGMIAFIPTLIMVYSQSFHYILLFFFIVLFFVSRLILFYRIITFFLRQHVNFLFLIVYLCTVEIIPYIILYQVLIYLYKVDLISLLWL</sequence>
<evidence type="ECO:0000313" key="2">
    <source>
        <dbReference type="EMBL" id="TFD99138.1"/>
    </source>
</evidence>
<protein>
    <submittedName>
        <fullName evidence="2">DUF4271 domain-containing protein</fullName>
    </submittedName>
</protein>
<dbReference type="AlphaFoldDB" id="A0A4Y8LAR1"/>